<dbReference type="KEGG" id="vg:60335237"/>
<feature type="domain" description="DUF732" evidence="1">
    <location>
        <begin position="46"/>
        <end position="114"/>
    </location>
</feature>
<dbReference type="GeneID" id="60335237"/>
<sequence length="123" mass="12882">MLNRSLRQSTVHKRTARRILGTMSAVSVVAVTGILHAGHADATPSQDRAFISVIDSFGLSYPSTSYAVREAHRVCAVLDTGVTPVGLAVAIADPPRLSVIDAGHFVGAAIGVYCDWHMVGVAA</sequence>
<evidence type="ECO:0000313" key="3">
    <source>
        <dbReference type="Proteomes" id="UP000241634"/>
    </source>
</evidence>
<protein>
    <recommendedName>
        <fullName evidence="1">DUF732 domain-containing protein</fullName>
    </recommendedName>
</protein>
<keyword evidence="3" id="KW-1185">Reference proteome</keyword>
<accession>A0A2P1JR87</accession>
<dbReference type="Pfam" id="PF05305">
    <property type="entry name" value="DUF732"/>
    <property type="match status" value="1"/>
</dbReference>
<organism evidence="2 3">
    <name type="scientific">Mycobacterium phage MooMoo</name>
    <dbReference type="NCBI Taxonomy" id="2108127"/>
    <lineage>
        <taxon>Viruses</taxon>
        <taxon>Duplodnaviria</taxon>
        <taxon>Heunggongvirae</taxon>
        <taxon>Uroviricota</taxon>
        <taxon>Caudoviricetes</taxon>
        <taxon>Gracegardnervirinae</taxon>
        <taxon>Moomoovirus</taxon>
        <taxon>Moomoovirus moomoo</taxon>
    </lineage>
</organism>
<evidence type="ECO:0000313" key="2">
    <source>
        <dbReference type="EMBL" id="AVO21657.1"/>
    </source>
</evidence>
<proteinExistence type="predicted"/>
<dbReference type="Proteomes" id="UP000241634">
    <property type="component" value="Segment"/>
</dbReference>
<evidence type="ECO:0000259" key="1">
    <source>
        <dbReference type="Pfam" id="PF05305"/>
    </source>
</evidence>
<dbReference type="InterPro" id="IPR007969">
    <property type="entry name" value="DUF732"/>
</dbReference>
<reference evidence="3" key="1">
    <citation type="submission" date="2018-02" db="EMBL/GenBank/DDBJ databases">
        <authorList>
            <person name="Cohen D.B."/>
            <person name="Kent A.D."/>
        </authorList>
    </citation>
    <scope>NUCLEOTIDE SEQUENCE [LARGE SCALE GENOMIC DNA]</scope>
</reference>
<gene>
    <name evidence="2" type="primary">52</name>
    <name evidence="2" type="ORF">SEA_MOOMOO_52</name>
</gene>
<dbReference type="EMBL" id="MH001449">
    <property type="protein sequence ID" value="AVO21657.1"/>
    <property type="molecule type" value="Genomic_DNA"/>
</dbReference>
<name>A0A2P1JR87_9CAUD</name>
<dbReference type="RefSeq" id="YP_009963653.1">
    <property type="nucleotide sequence ID" value="NC_051721.1"/>
</dbReference>